<comment type="function">
    <text evidence="2">Catalyzes the isomerization between 2-isopropylmalate and 3-isopropylmalate, via the formation of 2-isopropylmaleate.</text>
</comment>
<evidence type="ECO:0000256" key="2">
    <source>
        <dbReference type="ARBA" id="ARBA00002695"/>
    </source>
</evidence>
<accession>A0A839EYH1</accession>
<dbReference type="RefSeq" id="WP_182529840.1">
    <property type="nucleotide sequence ID" value="NZ_JACGXL010000001.1"/>
</dbReference>
<evidence type="ECO:0000256" key="6">
    <source>
        <dbReference type="ARBA" id="ARBA00011998"/>
    </source>
</evidence>
<dbReference type="PANTHER" id="PTHR43345:SF5">
    <property type="entry name" value="3-ISOPROPYLMALATE DEHYDRATASE SMALL SUBUNIT"/>
    <property type="match status" value="1"/>
</dbReference>
<evidence type="ECO:0000313" key="12">
    <source>
        <dbReference type="EMBL" id="MBA8886792.1"/>
    </source>
</evidence>
<dbReference type="NCBIfam" id="NF002458">
    <property type="entry name" value="PRK01641.1"/>
    <property type="match status" value="1"/>
</dbReference>
<gene>
    <name evidence="12" type="ORF">FHW12_000983</name>
</gene>
<keyword evidence="9 12" id="KW-0456">Lyase</keyword>
<feature type="domain" description="Aconitase A/isopropylmalate dehydratase small subunit swivel" evidence="11">
    <location>
        <begin position="24"/>
        <end position="131"/>
    </location>
</feature>
<dbReference type="UniPathway" id="UPA00048">
    <property type="reaction ID" value="UER00071"/>
</dbReference>
<evidence type="ECO:0000313" key="13">
    <source>
        <dbReference type="Proteomes" id="UP000550401"/>
    </source>
</evidence>
<keyword evidence="13" id="KW-1185">Reference proteome</keyword>
<dbReference type="InterPro" id="IPR004431">
    <property type="entry name" value="3-IsopropMal_deHydase_ssu"/>
</dbReference>
<evidence type="ECO:0000256" key="8">
    <source>
        <dbReference type="ARBA" id="ARBA00022605"/>
    </source>
</evidence>
<dbReference type="GO" id="GO:0003861">
    <property type="term" value="F:3-isopropylmalate dehydratase activity"/>
    <property type="evidence" value="ECO:0007669"/>
    <property type="project" value="UniProtKB-EC"/>
</dbReference>
<dbReference type="InterPro" id="IPR033940">
    <property type="entry name" value="IPMI_Swivel"/>
</dbReference>
<dbReference type="PANTHER" id="PTHR43345">
    <property type="entry name" value="3-ISOPROPYLMALATE DEHYDRATASE SMALL SUBUNIT 2-RELATED-RELATED"/>
    <property type="match status" value="1"/>
</dbReference>
<evidence type="ECO:0000256" key="9">
    <source>
        <dbReference type="ARBA" id="ARBA00023239"/>
    </source>
</evidence>
<evidence type="ECO:0000259" key="11">
    <source>
        <dbReference type="Pfam" id="PF00694"/>
    </source>
</evidence>
<keyword evidence="10" id="KW-0100">Branched-chain amino acid biosynthesis</keyword>
<keyword evidence="7" id="KW-0432">Leucine biosynthesis</keyword>
<reference evidence="12 13" key="1">
    <citation type="submission" date="2020-07" db="EMBL/GenBank/DDBJ databases">
        <title>Genomic Encyclopedia of Type Strains, Phase IV (KMG-V): Genome sequencing to study the core and pangenomes of soil and plant-associated prokaryotes.</title>
        <authorList>
            <person name="Whitman W."/>
        </authorList>
    </citation>
    <scope>NUCLEOTIDE SEQUENCE [LARGE SCALE GENOMIC DNA]</scope>
    <source>
        <strain evidence="12 13">RH2WT43</strain>
    </source>
</reference>
<sequence>MSTPASSSPARDAVRFSWRSVVLPQRNIDTDQIIPARFLTTTERHGLGRHAFADWRTRADGSPNPDFPFGRAENAGAAILVAGRNFGCGSSREHAPWALADLGLRAIVSSEIADIFRSNALKNGLLPIVLDDTIVDELLARPGLELVVDIAACTLALPDGRTFAFPLDAFARTCLLEGVDTLGYLLRQDAAITAYESRLPAHEESTHAR</sequence>
<dbReference type="InterPro" id="IPR050075">
    <property type="entry name" value="LeuD"/>
</dbReference>
<dbReference type="GO" id="GO:0009098">
    <property type="term" value="P:L-leucine biosynthetic process"/>
    <property type="evidence" value="ECO:0007669"/>
    <property type="project" value="UniProtKB-UniPathway"/>
</dbReference>
<dbReference type="EMBL" id="JACGXL010000001">
    <property type="protein sequence ID" value="MBA8886792.1"/>
    <property type="molecule type" value="Genomic_DNA"/>
</dbReference>
<comment type="similarity">
    <text evidence="4">Belongs to the LeuD family. LeuD type 1 subfamily.</text>
</comment>
<evidence type="ECO:0000256" key="5">
    <source>
        <dbReference type="ARBA" id="ARBA00011271"/>
    </source>
</evidence>
<dbReference type="AlphaFoldDB" id="A0A839EYH1"/>
<dbReference type="EC" id="4.2.1.33" evidence="6"/>
<comment type="catalytic activity">
    <reaction evidence="1">
        <text>(2R,3S)-3-isopropylmalate = (2S)-2-isopropylmalate</text>
        <dbReference type="Rhea" id="RHEA:32287"/>
        <dbReference type="ChEBI" id="CHEBI:1178"/>
        <dbReference type="ChEBI" id="CHEBI:35121"/>
        <dbReference type="EC" id="4.2.1.33"/>
    </reaction>
</comment>
<keyword evidence="8" id="KW-0028">Amino-acid biosynthesis</keyword>
<dbReference type="CDD" id="cd01577">
    <property type="entry name" value="IPMI_Swivel"/>
    <property type="match status" value="1"/>
</dbReference>
<dbReference type="NCBIfam" id="TIGR00171">
    <property type="entry name" value="leuD"/>
    <property type="match status" value="1"/>
</dbReference>
<evidence type="ECO:0000256" key="10">
    <source>
        <dbReference type="ARBA" id="ARBA00023304"/>
    </source>
</evidence>
<proteinExistence type="inferred from homology"/>
<evidence type="ECO:0000256" key="7">
    <source>
        <dbReference type="ARBA" id="ARBA00022430"/>
    </source>
</evidence>
<comment type="pathway">
    <text evidence="3">Amino-acid biosynthesis; L-leucine biosynthesis; L-leucine from 3-methyl-2-oxobutanoate: step 2/4.</text>
</comment>
<organism evidence="12 13">
    <name type="scientific">Dokdonella fugitiva</name>
    <dbReference type="NCBI Taxonomy" id="328517"/>
    <lineage>
        <taxon>Bacteria</taxon>
        <taxon>Pseudomonadati</taxon>
        <taxon>Pseudomonadota</taxon>
        <taxon>Gammaproteobacteria</taxon>
        <taxon>Lysobacterales</taxon>
        <taxon>Rhodanobacteraceae</taxon>
        <taxon>Dokdonella</taxon>
    </lineage>
</organism>
<evidence type="ECO:0000256" key="4">
    <source>
        <dbReference type="ARBA" id="ARBA00009845"/>
    </source>
</evidence>
<comment type="subunit">
    <text evidence="5">Heterodimer of LeuC and LeuD.</text>
</comment>
<protein>
    <recommendedName>
        <fullName evidence="6">3-isopropylmalate dehydratase</fullName>
        <ecNumber evidence="6">4.2.1.33</ecNumber>
    </recommendedName>
</protein>
<dbReference type="Pfam" id="PF00694">
    <property type="entry name" value="Aconitase_C"/>
    <property type="match status" value="1"/>
</dbReference>
<name>A0A839EYH1_9GAMM</name>
<dbReference type="InterPro" id="IPR015928">
    <property type="entry name" value="Aconitase/3IPM_dehydase_swvl"/>
</dbReference>
<dbReference type="Gene3D" id="3.20.19.10">
    <property type="entry name" value="Aconitase, domain 4"/>
    <property type="match status" value="1"/>
</dbReference>
<dbReference type="Proteomes" id="UP000550401">
    <property type="component" value="Unassembled WGS sequence"/>
</dbReference>
<dbReference type="GO" id="GO:0009316">
    <property type="term" value="C:3-isopropylmalate dehydratase complex"/>
    <property type="evidence" value="ECO:0007669"/>
    <property type="project" value="InterPro"/>
</dbReference>
<dbReference type="InterPro" id="IPR000573">
    <property type="entry name" value="AconitaseA/IPMdHydase_ssu_swvl"/>
</dbReference>
<dbReference type="SUPFAM" id="SSF52016">
    <property type="entry name" value="LeuD/IlvD-like"/>
    <property type="match status" value="1"/>
</dbReference>
<evidence type="ECO:0000256" key="3">
    <source>
        <dbReference type="ARBA" id="ARBA00004729"/>
    </source>
</evidence>
<evidence type="ECO:0000256" key="1">
    <source>
        <dbReference type="ARBA" id="ARBA00000491"/>
    </source>
</evidence>
<comment type="caution">
    <text evidence="12">The sequence shown here is derived from an EMBL/GenBank/DDBJ whole genome shotgun (WGS) entry which is preliminary data.</text>
</comment>